<keyword evidence="1" id="KW-1133">Transmembrane helix</keyword>
<feature type="transmembrane region" description="Helical" evidence="1">
    <location>
        <begin position="73"/>
        <end position="93"/>
    </location>
</feature>
<feature type="non-terminal residue" evidence="2">
    <location>
        <position position="252"/>
    </location>
</feature>
<name>A0AAV5VHU5_9BILA</name>
<proteinExistence type="predicted"/>
<feature type="transmembrane region" description="Helical" evidence="1">
    <location>
        <begin position="184"/>
        <end position="201"/>
    </location>
</feature>
<feature type="transmembrane region" description="Helical" evidence="1">
    <location>
        <begin position="130"/>
        <end position="148"/>
    </location>
</feature>
<keyword evidence="3" id="KW-1185">Reference proteome</keyword>
<evidence type="ECO:0000256" key="1">
    <source>
        <dbReference type="SAM" id="Phobius"/>
    </source>
</evidence>
<comment type="caution">
    <text evidence="2">The sequence shown here is derived from an EMBL/GenBank/DDBJ whole genome shotgun (WGS) entry which is preliminary data.</text>
</comment>
<sequence>YFSMERARNLRREVFFRDPFNDFPDNDNRLLRQRLDGLPVYNNRLLRDRIDARPAINSLWQNDGVDEENCQQLLPSLALLIFIVSFFGLYLFFSLFIMSAIIIFTIVFFIIFLTVTCLSIIIIFLICWTIATFVFVPIVVTVIIPYLILEQSFHLITHVLSFFKRCITAILSSILLFLFSKAEAFIGCMLSSLLFFTILFLDVSSDLFHLIFDQVEEYFVSKKMNEISNENSSLRRKLEEREKKYRRLLMLL</sequence>
<feature type="transmembrane region" description="Helical" evidence="1">
    <location>
        <begin position="155"/>
        <end position="178"/>
    </location>
</feature>
<accession>A0AAV5VHU5</accession>
<feature type="non-terminal residue" evidence="2">
    <location>
        <position position="1"/>
    </location>
</feature>
<organism evidence="2 3">
    <name type="scientific">Pristionchus fissidentatus</name>
    <dbReference type="NCBI Taxonomy" id="1538716"/>
    <lineage>
        <taxon>Eukaryota</taxon>
        <taxon>Metazoa</taxon>
        <taxon>Ecdysozoa</taxon>
        <taxon>Nematoda</taxon>
        <taxon>Chromadorea</taxon>
        <taxon>Rhabditida</taxon>
        <taxon>Rhabditina</taxon>
        <taxon>Diplogasteromorpha</taxon>
        <taxon>Diplogasteroidea</taxon>
        <taxon>Neodiplogasteridae</taxon>
        <taxon>Pristionchus</taxon>
    </lineage>
</organism>
<evidence type="ECO:0000313" key="2">
    <source>
        <dbReference type="EMBL" id="GMT18014.1"/>
    </source>
</evidence>
<gene>
    <name evidence="2" type="ORF">PFISCL1PPCAC_9311</name>
</gene>
<dbReference type="AlphaFoldDB" id="A0AAV5VHU5"/>
<reference evidence="2" key="1">
    <citation type="submission" date="2023-10" db="EMBL/GenBank/DDBJ databases">
        <title>Genome assembly of Pristionchus species.</title>
        <authorList>
            <person name="Yoshida K."/>
            <person name="Sommer R.J."/>
        </authorList>
    </citation>
    <scope>NUCLEOTIDE SEQUENCE</scope>
    <source>
        <strain evidence="2">RS5133</strain>
    </source>
</reference>
<evidence type="ECO:0000313" key="3">
    <source>
        <dbReference type="Proteomes" id="UP001432322"/>
    </source>
</evidence>
<feature type="transmembrane region" description="Helical" evidence="1">
    <location>
        <begin position="100"/>
        <end position="124"/>
    </location>
</feature>
<keyword evidence="1" id="KW-0812">Transmembrane</keyword>
<dbReference type="EMBL" id="BTSY01000003">
    <property type="protein sequence ID" value="GMT18014.1"/>
    <property type="molecule type" value="Genomic_DNA"/>
</dbReference>
<protein>
    <submittedName>
        <fullName evidence="2">Uncharacterized protein</fullName>
    </submittedName>
</protein>
<keyword evidence="1" id="KW-0472">Membrane</keyword>
<dbReference type="Proteomes" id="UP001432322">
    <property type="component" value="Unassembled WGS sequence"/>
</dbReference>